<dbReference type="EMBL" id="FQUL01000018">
    <property type="protein sequence ID" value="SHE71076.1"/>
    <property type="molecule type" value="Genomic_DNA"/>
</dbReference>
<dbReference type="PROSITE" id="PS51387">
    <property type="entry name" value="FAD_PCMH"/>
    <property type="match status" value="1"/>
</dbReference>
<dbReference type="SUPFAM" id="SSF55447">
    <property type="entry name" value="CO dehydrogenase flavoprotein C-terminal domain-like"/>
    <property type="match status" value="1"/>
</dbReference>
<dbReference type="SUPFAM" id="SSF56176">
    <property type="entry name" value="FAD-binding/transporter-associated domain-like"/>
    <property type="match status" value="1"/>
</dbReference>
<dbReference type="Gene3D" id="3.30.43.10">
    <property type="entry name" value="Uridine Diphospho-n-acetylenolpyruvylglucosamine Reductase, domain 2"/>
    <property type="match status" value="1"/>
</dbReference>
<keyword evidence="1" id="KW-0285">Flavoprotein</keyword>
<proteinExistence type="predicted"/>
<dbReference type="PANTHER" id="PTHR42659">
    <property type="entry name" value="XANTHINE DEHYDROGENASE SUBUNIT C-RELATED"/>
    <property type="match status" value="1"/>
</dbReference>
<dbReference type="InterPro" id="IPR002346">
    <property type="entry name" value="Mopterin_DH_FAD-bd"/>
</dbReference>
<protein>
    <submittedName>
        <fullName evidence="5">Carbon-monoxide dehydrogenase medium subunit</fullName>
    </submittedName>
</protein>
<feature type="domain" description="FAD-binding PCMH-type" evidence="4">
    <location>
        <begin position="1"/>
        <end position="176"/>
    </location>
</feature>
<evidence type="ECO:0000259" key="4">
    <source>
        <dbReference type="PROSITE" id="PS51387"/>
    </source>
</evidence>
<evidence type="ECO:0000313" key="6">
    <source>
        <dbReference type="Proteomes" id="UP000184295"/>
    </source>
</evidence>
<sequence>MYPSKFDYVRALSVDDALEKIASDEEAKFIAGGHSLVPLMKFRLATPSLLVDIGGLHDLSYIKDEGDHLAIGALTRHTEVEHSQLLQAELPMLSYVASLVGDPQVRHRGTIGGSVAHGDGASDLPAALLALDASMIAVGPSGRREIPAKEFFKGFLETALSPDELLVEIKVPKGVSSWSYKKFNRRAQDWAIVGVAAVKNGSTKVAFVNMGSSPLRSTGCEDALRSGATIEEAAERAAEGIEPPSDLNASSEFRVHLAKVLTRRALEELS</sequence>
<keyword evidence="6" id="KW-1185">Reference proteome</keyword>
<dbReference type="InterPro" id="IPR005107">
    <property type="entry name" value="CO_DH_flav_C"/>
</dbReference>
<dbReference type="Proteomes" id="UP000184295">
    <property type="component" value="Unassembled WGS sequence"/>
</dbReference>
<dbReference type="Pfam" id="PF00941">
    <property type="entry name" value="FAD_binding_5"/>
    <property type="match status" value="1"/>
</dbReference>
<dbReference type="SMART" id="SM01092">
    <property type="entry name" value="CO_deh_flav_C"/>
    <property type="match status" value="1"/>
</dbReference>
<dbReference type="RefSeq" id="WP_072790439.1">
    <property type="nucleotide sequence ID" value="NZ_FQUL01000018.1"/>
</dbReference>
<dbReference type="AlphaFoldDB" id="A0A1M4VPW0"/>
<evidence type="ECO:0000256" key="2">
    <source>
        <dbReference type="ARBA" id="ARBA00022827"/>
    </source>
</evidence>
<dbReference type="FunFam" id="3.30.465.10:FF:000017">
    <property type="entry name" value="Xanthine dehydrogenase, FAD binding subunit"/>
    <property type="match status" value="1"/>
</dbReference>
<evidence type="ECO:0000256" key="1">
    <source>
        <dbReference type="ARBA" id="ARBA00022630"/>
    </source>
</evidence>
<gene>
    <name evidence="5" type="ORF">SAMN02745225_01394</name>
</gene>
<dbReference type="PANTHER" id="PTHR42659:SF2">
    <property type="entry name" value="XANTHINE DEHYDROGENASE SUBUNIT C-RELATED"/>
    <property type="match status" value="1"/>
</dbReference>
<evidence type="ECO:0000256" key="3">
    <source>
        <dbReference type="ARBA" id="ARBA00023002"/>
    </source>
</evidence>
<name>A0A1M4VPW0_9ACTN</name>
<keyword evidence="3" id="KW-0560">Oxidoreductase</keyword>
<dbReference type="InterPro" id="IPR036683">
    <property type="entry name" value="CO_DH_flav_C_dom_sf"/>
</dbReference>
<dbReference type="Gene3D" id="3.30.390.50">
    <property type="entry name" value="CO dehydrogenase flavoprotein, C-terminal domain"/>
    <property type="match status" value="1"/>
</dbReference>
<dbReference type="InterPro" id="IPR036318">
    <property type="entry name" value="FAD-bd_PCMH-like_sf"/>
</dbReference>
<dbReference type="InterPro" id="IPR016166">
    <property type="entry name" value="FAD-bd_PCMH"/>
</dbReference>
<dbReference type="InterPro" id="IPR051312">
    <property type="entry name" value="Diverse_Substr_Oxidored"/>
</dbReference>
<dbReference type="GO" id="GO:0016491">
    <property type="term" value="F:oxidoreductase activity"/>
    <property type="evidence" value="ECO:0007669"/>
    <property type="project" value="UniProtKB-KW"/>
</dbReference>
<dbReference type="InterPro" id="IPR016169">
    <property type="entry name" value="FAD-bd_PCMH_sub2"/>
</dbReference>
<accession>A0A1M4VPW0</accession>
<reference evidence="6" key="1">
    <citation type="submission" date="2016-11" db="EMBL/GenBank/DDBJ databases">
        <authorList>
            <person name="Varghese N."/>
            <person name="Submissions S."/>
        </authorList>
    </citation>
    <scope>NUCLEOTIDE SEQUENCE [LARGE SCALE GENOMIC DNA]</scope>
    <source>
        <strain evidence="6">DSM 19514</strain>
    </source>
</reference>
<dbReference type="OrthoDB" id="9793944at2"/>
<dbReference type="Pfam" id="PF03450">
    <property type="entry name" value="CO_deh_flav_C"/>
    <property type="match status" value="1"/>
</dbReference>
<dbReference type="GO" id="GO:0071949">
    <property type="term" value="F:FAD binding"/>
    <property type="evidence" value="ECO:0007669"/>
    <property type="project" value="InterPro"/>
</dbReference>
<keyword evidence="2" id="KW-0274">FAD</keyword>
<evidence type="ECO:0000313" key="5">
    <source>
        <dbReference type="EMBL" id="SHE71076.1"/>
    </source>
</evidence>
<dbReference type="STRING" id="1121881.SAMN02745225_01394"/>
<dbReference type="InterPro" id="IPR016167">
    <property type="entry name" value="FAD-bd_PCMH_sub1"/>
</dbReference>
<organism evidence="5 6">
    <name type="scientific">Ferrithrix thermotolerans DSM 19514</name>
    <dbReference type="NCBI Taxonomy" id="1121881"/>
    <lineage>
        <taxon>Bacteria</taxon>
        <taxon>Bacillati</taxon>
        <taxon>Actinomycetota</taxon>
        <taxon>Acidimicrobiia</taxon>
        <taxon>Acidimicrobiales</taxon>
        <taxon>Acidimicrobiaceae</taxon>
        <taxon>Ferrithrix</taxon>
    </lineage>
</organism>
<dbReference type="Gene3D" id="3.30.465.10">
    <property type="match status" value="1"/>
</dbReference>